<dbReference type="EMBL" id="BMAO01027279">
    <property type="protein sequence ID" value="GFR15644.1"/>
    <property type="molecule type" value="Genomic_DNA"/>
</dbReference>
<reference evidence="1" key="1">
    <citation type="submission" date="2020-07" db="EMBL/GenBank/DDBJ databases">
        <title>Multicomponent nature underlies the extraordinary mechanical properties of spider dragline silk.</title>
        <authorList>
            <person name="Kono N."/>
            <person name="Nakamura H."/>
            <person name="Mori M."/>
            <person name="Yoshida Y."/>
            <person name="Ohtoshi R."/>
            <person name="Malay A.D."/>
            <person name="Moran D.A.P."/>
            <person name="Tomita M."/>
            <person name="Numata K."/>
            <person name="Arakawa K."/>
        </authorList>
    </citation>
    <scope>NUCLEOTIDE SEQUENCE</scope>
</reference>
<dbReference type="InterPro" id="IPR042099">
    <property type="entry name" value="ANL_N_sf"/>
</dbReference>
<dbReference type="PANTHER" id="PTHR42921:SF1">
    <property type="entry name" value="ACETOACETYL-COA SYNTHETASE"/>
    <property type="match status" value="1"/>
</dbReference>
<accession>A0A8X6H326</accession>
<dbReference type="GO" id="GO:0030729">
    <property type="term" value="F:acetoacetate-CoA ligase activity"/>
    <property type="evidence" value="ECO:0007669"/>
    <property type="project" value="TreeGrafter"/>
</dbReference>
<proteinExistence type="predicted"/>
<sequence>MFCQSVTFHITSACHNARCTEVMGIVLAAETSLPMFKSEINVPCLGTTVEIVDTDGNRIIGEIGEIILRRSIPGLFTGMWNDEDGSIYREKYFSKYQGVFALSDFGIQNPVTKNWIIVCRSDETLKQRGCRFGSSEIYNIVEEFPEIRDSLCVSQYNKDLDERAVLFLRIRDGYKYNEELVAKIRKAIEKALTVRHVPDVIIEIKDIPYNLNGKKLEIIVKRIINKLPYNKDSAADQECLQYYFNIPELQGF</sequence>
<dbReference type="InterPro" id="IPR045851">
    <property type="entry name" value="AMP-bd_C_sf"/>
</dbReference>
<gene>
    <name evidence="1" type="primary">AACS</name>
    <name evidence="1" type="ORF">TNCT_494351</name>
</gene>
<dbReference type="Gene3D" id="3.30.300.30">
    <property type="match status" value="1"/>
</dbReference>
<evidence type="ECO:0000313" key="2">
    <source>
        <dbReference type="Proteomes" id="UP000887116"/>
    </source>
</evidence>
<dbReference type="PANTHER" id="PTHR42921">
    <property type="entry name" value="ACETOACETYL-COA SYNTHETASE"/>
    <property type="match status" value="1"/>
</dbReference>
<comment type="caution">
    <text evidence="1">The sequence shown here is derived from an EMBL/GenBank/DDBJ whole genome shotgun (WGS) entry which is preliminary data.</text>
</comment>
<keyword evidence="2" id="KW-1185">Reference proteome</keyword>
<name>A0A8X6H326_TRICU</name>
<dbReference type="OrthoDB" id="6434877at2759"/>
<dbReference type="Gene3D" id="3.40.50.12780">
    <property type="entry name" value="N-terminal domain of ligase-like"/>
    <property type="match status" value="1"/>
</dbReference>
<dbReference type="SUPFAM" id="SSF56801">
    <property type="entry name" value="Acetyl-CoA synthetase-like"/>
    <property type="match status" value="1"/>
</dbReference>
<organism evidence="1 2">
    <name type="scientific">Trichonephila clavata</name>
    <name type="common">Joro spider</name>
    <name type="synonym">Nephila clavata</name>
    <dbReference type="NCBI Taxonomy" id="2740835"/>
    <lineage>
        <taxon>Eukaryota</taxon>
        <taxon>Metazoa</taxon>
        <taxon>Ecdysozoa</taxon>
        <taxon>Arthropoda</taxon>
        <taxon>Chelicerata</taxon>
        <taxon>Arachnida</taxon>
        <taxon>Araneae</taxon>
        <taxon>Araneomorphae</taxon>
        <taxon>Entelegynae</taxon>
        <taxon>Araneoidea</taxon>
        <taxon>Nephilidae</taxon>
        <taxon>Trichonephila</taxon>
    </lineage>
</organism>
<evidence type="ECO:0000313" key="1">
    <source>
        <dbReference type="EMBL" id="GFR15644.1"/>
    </source>
</evidence>
<dbReference type="AlphaFoldDB" id="A0A8X6H326"/>
<dbReference type="Proteomes" id="UP000887116">
    <property type="component" value="Unassembled WGS sequence"/>
</dbReference>
<protein>
    <submittedName>
        <fullName evidence="1">Acetoacetyl-CoA synthetase</fullName>
    </submittedName>
</protein>